<dbReference type="AlphaFoldDB" id="A0A1V4H6W0"/>
<evidence type="ECO:0000256" key="6">
    <source>
        <dbReference type="ARBA" id="ARBA00022741"/>
    </source>
</evidence>
<accession>A0A1V4H6W0</accession>
<comment type="subcellular location">
    <subcellularLocation>
        <location evidence="1">Cell membrane</location>
        <topology evidence="1">Multi-pass membrane protein</topology>
    </subcellularLocation>
</comment>
<dbReference type="CDD" id="cd06225">
    <property type="entry name" value="HAMP"/>
    <property type="match status" value="1"/>
</dbReference>
<evidence type="ECO:0000256" key="10">
    <source>
        <dbReference type="ARBA" id="ARBA00023012"/>
    </source>
</evidence>
<evidence type="ECO:0000256" key="2">
    <source>
        <dbReference type="ARBA" id="ARBA00022475"/>
    </source>
</evidence>
<dbReference type="SUPFAM" id="SSF55874">
    <property type="entry name" value="ATPase domain of HSP90 chaperone/DNA topoisomerase II/histidine kinase"/>
    <property type="match status" value="1"/>
</dbReference>
<comment type="caution">
    <text evidence="14">The sequence shown here is derived from an EMBL/GenBank/DDBJ whole genome shotgun (WGS) entry which is preliminary data.</text>
</comment>
<reference evidence="15" key="1">
    <citation type="submission" date="2016-07" db="EMBL/GenBank/DDBJ databases">
        <authorList>
            <person name="Florea S."/>
            <person name="Webb J.S."/>
            <person name="Jaromczyk J."/>
            <person name="Schardl C.L."/>
        </authorList>
    </citation>
    <scope>NUCLEOTIDE SEQUENCE [LARGE SCALE GENOMIC DNA]</scope>
    <source>
        <strain evidence="15">CY1</strain>
    </source>
</reference>
<dbReference type="Pfam" id="PF00672">
    <property type="entry name" value="HAMP"/>
    <property type="match status" value="1"/>
</dbReference>
<keyword evidence="10" id="KW-0902">Two-component regulatory system</keyword>
<dbReference type="Gene3D" id="6.10.340.10">
    <property type="match status" value="1"/>
</dbReference>
<evidence type="ECO:0000256" key="9">
    <source>
        <dbReference type="ARBA" id="ARBA00022989"/>
    </source>
</evidence>
<keyword evidence="7" id="KW-0418">Kinase</keyword>
<dbReference type="GO" id="GO:0000155">
    <property type="term" value="F:phosphorelay sensor kinase activity"/>
    <property type="evidence" value="ECO:0007669"/>
    <property type="project" value="InterPro"/>
</dbReference>
<evidence type="ECO:0000259" key="13">
    <source>
        <dbReference type="PROSITE" id="PS50885"/>
    </source>
</evidence>
<keyword evidence="11 12" id="KW-0472">Membrane</keyword>
<dbReference type="Proteomes" id="UP000190626">
    <property type="component" value="Unassembled WGS sequence"/>
</dbReference>
<dbReference type="InterPro" id="IPR003660">
    <property type="entry name" value="HAMP_dom"/>
</dbReference>
<evidence type="ECO:0000256" key="8">
    <source>
        <dbReference type="ARBA" id="ARBA00022840"/>
    </source>
</evidence>
<dbReference type="Pfam" id="PF06580">
    <property type="entry name" value="His_kinase"/>
    <property type="match status" value="1"/>
</dbReference>
<dbReference type="EMBL" id="MBTG01000073">
    <property type="protein sequence ID" value="OPH46625.1"/>
    <property type="molecule type" value="Genomic_DNA"/>
</dbReference>
<dbReference type="Pfam" id="PF02518">
    <property type="entry name" value="HATPase_c"/>
    <property type="match status" value="1"/>
</dbReference>
<dbReference type="InterPro" id="IPR010559">
    <property type="entry name" value="Sig_transdc_His_kin_internal"/>
</dbReference>
<organism evidence="14 15">
    <name type="scientific">Paenibacillus ferrarius</name>
    <dbReference type="NCBI Taxonomy" id="1469647"/>
    <lineage>
        <taxon>Bacteria</taxon>
        <taxon>Bacillati</taxon>
        <taxon>Bacillota</taxon>
        <taxon>Bacilli</taxon>
        <taxon>Bacillales</taxon>
        <taxon>Paenibacillaceae</taxon>
        <taxon>Paenibacillus</taxon>
    </lineage>
</organism>
<feature type="transmembrane region" description="Helical" evidence="12">
    <location>
        <begin position="324"/>
        <end position="347"/>
    </location>
</feature>
<keyword evidence="3" id="KW-0597">Phosphoprotein</keyword>
<dbReference type="InterPro" id="IPR036890">
    <property type="entry name" value="HATPase_C_sf"/>
</dbReference>
<evidence type="ECO:0000256" key="11">
    <source>
        <dbReference type="ARBA" id="ARBA00023136"/>
    </source>
</evidence>
<evidence type="ECO:0000313" key="15">
    <source>
        <dbReference type="Proteomes" id="UP000190626"/>
    </source>
</evidence>
<keyword evidence="2" id="KW-1003">Cell membrane</keyword>
<keyword evidence="5 12" id="KW-0812">Transmembrane</keyword>
<dbReference type="InterPro" id="IPR003594">
    <property type="entry name" value="HATPase_dom"/>
</dbReference>
<feature type="domain" description="HAMP" evidence="13">
    <location>
        <begin position="348"/>
        <end position="400"/>
    </location>
</feature>
<dbReference type="SUPFAM" id="SSF158472">
    <property type="entry name" value="HAMP domain-like"/>
    <property type="match status" value="1"/>
</dbReference>
<dbReference type="STRING" id="1469647.BC351_14150"/>
<name>A0A1V4H6W0_9BACL</name>
<dbReference type="PANTHER" id="PTHR34220:SF11">
    <property type="entry name" value="SENSOR PROTEIN KINASE HPTS"/>
    <property type="match status" value="1"/>
</dbReference>
<evidence type="ECO:0000313" key="14">
    <source>
        <dbReference type="EMBL" id="OPH46625.1"/>
    </source>
</evidence>
<sequence length="629" mass="72370">MIMLKGIQQYSIDLVSYIIKRKERCGESVRNGWGNRRFSILSKLIVTFLIVISPMYVVGTQINDWGSTLVRKEIFKSLQFQLLFYRTSLENEVDRLLRLQREYVNDEDLESLSITSESLTDYQKLASIKRFQARLNVMKQSSLYVARASAYIPPIGRTISTDELSGNLLQDKLSQLKKDAAVPHRGLFYHDGEKVLLREYYPTTQAAEGRDPMFVLELELSIPKIKQYLSQMSDSKLGGAAVIHPDWEIVSTSNEEAYASISSPLREQSLQLEKAGTTDSPAEMRTVSIEKQQFLTVSAYSPALGVTLLAFVPENAVMGALDRYRLYMWLITLVAIVVVVLFSLYMYRLIHRPLQKLIRAFRKVESGDLQVALAYKSSDEFHDLYEQFNYMVTHLNKLVFEVYEQKIRVQQSELKQLQSQINPHFLYNSFYLLYRMTKANDFDNSTRFSKYLGDYFQYVTRNGVEEVPLELELQHVRALCEIQTIRFSGHITFSIDQLEEVFKTFMVPRLILQPLVENAYQHGFEFEHENRHVKIRFTTVTHDSGSVLLFVSVEDNGKGMMADELEHWQGWLNGKEQPTEITGVLNVHRRLRLKYGDLAGVRIASRPSGGLSVSIVIPLPASIPKEREG</sequence>
<keyword evidence="4" id="KW-0808">Transferase</keyword>
<dbReference type="GO" id="GO:0005524">
    <property type="term" value="F:ATP binding"/>
    <property type="evidence" value="ECO:0007669"/>
    <property type="project" value="UniProtKB-KW"/>
</dbReference>
<dbReference type="Gene3D" id="3.30.565.10">
    <property type="entry name" value="Histidine kinase-like ATPase, C-terminal domain"/>
    <property type="match status" value="1"/>
</dbReference>
<feature type="transmembrane region" description="Helical" evidence="12">
    <location>
        <begin position="294"/>
        <end position="312"/>
    </location>
</feature>
<evidence type="ECO:0000256" key="3">
    <source>
        <dbReference type="ARBA" id="ARBA00022553"/>
    </source>
</evidence>
<proteinExistence type="predicted"/>
<keyword evidence="15" id="KW-1185">Reference proteome</keyword>
<dbReference type="PANTHER" id="PTHR34220">
    <property type="entry name" value="SENSOR HISTIDINE KINASE YPDA"/>
    <property type="match status" value="1"/>
</dbReference>
<dbReference type="SMART" id="SM00304">
    <property type="entry name" value="HAMP"/>
    <property type="match status" value="1"/>
</dbReference>
<evidence type="ECO:0000256" key="1">
    <source>
        <dbReference type="ARBA" id="ARBA00004651"/>
    </source>
</evidence>
<gene>
    <name evidence="14" type="ORF">BC351_14150</name>
</gene>
<evidence type="ECO:0000256" key="12">
    <source>
        <dbReference type="SAM" id="Phobius"/>
    </source>
</evidence>
<evidence type="ECO:0000256" key="7">
    <source>
        <dbReference type="ARBA" id="ARBA00022777"/>
    </source>
</evidence>
<keyword evidence="6" id="KW-0547">Nucleotide-binding</keyword>
<keyword evidence="9 12" id="KW-1133">Transmembrane helix</keyword>
<keyword evidence="8" id="KW-0067">ATP-binding</keyword>
<feature type="transmembrane region" description="Helical" evidence="12">
    <location>
        <begin position="40"/>
        <end position="59"/>
    </location>
</feature>
<dbReference type="InterPro" id="IPR050640">
    <property type="entry name" value="Bact_2-comp_sensor_kinase"/>
</dbReference>
<dbReference type="GO" id="GO:0005886">
    <property type="term" value="C:plasma membrane"/>
    <property type="evidence" value="ECO:0007669"/>
    <property type="project" value="UniProtKB-SubCell"/>
</dbReference>
<evidence type="ECO:0000256" key="4">
    <source>
        <dbReference type="ARBA" id="ARBA00022679"/>
    </source>
</evidence>
<dbReference type="PROSITE" id="PS50885">
    <property type="entry name" value="HAMP"/>
    <property type="match status" value="1"/>
</dbReference>
<protein>
    <recommendedName>
        <fullName evidence="13">HAMP domain-containing protein</fullName>
    </recommendedName>
</protein>
<evidence type="ECO:0000256" key="5">
    <source>
        <dbReference type="ARBA" id="ARBA00022692"/>
    </source>
</evidence>